<organism evidence="10 11">
    <name type="scientific">Macrolepiota fuliginosa MF-IS2</name>
    <dbReference type="NCBI Taxonomy" id="1400762"/>
    <lineage>
        <taxon>Eukaryota</taxon>
        <taxon>Fungi</taxon>
        <taxon>Dikarya</taxon>
        <taxon>Basidiomycota</taxon>
        <taxon>Agaricomycotina</taxon>
        <taxon>Agaricomycetes</taxon>
        <taxon>Agaricomycetidae</taxon>
        <taxon>Agaricales</taxon>
        <taxon>Agaricineae</taxon>
        <taxon>Agaricaceae</taxon>
        <taxon>Macrolepiota</taxon>
    </lineage>
</organism>
<dbReference type="InterPro" id="IPR036188">
    <property type="entry name" value="FAD/NAD-bd_sf"/>
</dbReference>
<evidence type="ECO:0000256" key="6">
    <source>
        <dbReference type="ARBA" id="ARBA00022827"/>
    </source>
</evidence>
<dbReference type="PANTHER" id="PTHR11552:SF201">
    <property type="entry name" value="GLUCOSE-METHANOL-CHOLINE OXIDOREDUCTASE N-TERMINAL DOMAIN-CONTAINING PROTEIN"/>
    <property type="match status" value="1"/>
</dbReference>
<dbReference type="GO" id="GO:0016614">
    <property type="term" value="F:oxidoreductase activity, acting on CH-OH group of donors"/>
    <property type="evidence" value="ECO:0007669"/>
    <property type="project" value="InterPro"/>
</dbReference>
<dbReference type="SUPFAM" id="SSF51905">
    <property type="entry name" value="FAD/NAD(P)-binding domain"/>
    <property type="match status" value="1"/>
</dbReference>
<feature type="domain" description="Glucose-methanol-choline oxidoreductase C-terminal" evidence="9">
    <location>
        <begin position="93"/>
        <end position="225"/>
    </location>
</feature>
<proteinExistence type="inferred from homology"/>
<comment type="cofactor">
    <cofactor evidence="1">
        <name>FAD</name>
        <dbReference type="ChEBI" id="CHEBI:57692"/>
    </cofactor>
</comment>
<dbReference type="InterPro" id="IPR012132">
    <property type="entry name" value="GMC_OxRdtase"/>
</dbReference>
<reference evidence="10" key="1">
    <citation type="submission" date="2020-11" db="EMBL/GenBank/DDBJ databases">
        <authorList>
            <consortium name="DOE Joint Genome Institute"/>
            <person name="Ahrendt S."/>
            <person name="Riley R."/>
            <person name="Andreopoulos W."/>
            <person name="Labutti K."/>
            <person name="Pangilinan J."/>
            <person name="Ruiz-Duenas F.J."/>
            <person name="Barrasa J.M."/>
            <person name="Sanchez-Garcia M."/>
            <person name="Camarero S."/>
            <person name="Miyauchi S."/>
            <person name="Serrano A."/>
            <person name="Linde D."/>
            <person name="Babiker R."/>
            <person name="Drula E."/>
            <person name="Ayuso-Fernandez I."/>
            <person name="Pacheco R."/>
            <person name="Padilla G."/>
            <person name="Ferreira P."/>
            <person name="Barriuso J."/>
            <person name="Kellner H."/>
            <person name="Castanera R."/>
            <person name="Alfaro M."/>
            <person name="Ramirez L."/>
            <person name="Pisabarro A.G."/>
            <person name="Kuo A."/>
            <person name="Tritt A."/>
            <person name="Lipzen A."/>
            <person name="He G."/>
            <person name="Yan M."/>
            <person name="Ng V."/>
            <person name="Cullen D."/>
            <person name="Martin F."/>
            <person name="Rosso M.-N."/>
            <person name="Henrissat B."/>
            <person name="Hibbett D."/>
            <person name="Martinez A.T."/>
            <person name="Grigoriev I.V."/>
        </authorList>
    </citation>
    <scope>NUCLEOTIDE SEQUENCE</scope>
    <source>
        <strain evidence="10">MF-IS2</strain>
    </source>
</reference>
<evidence type="ECO:0000256" key="4">
    <source>
        <dbReference type="ARBA" id="ARBA00022630"/>
    </source>
</evidence>
<comment type="subunit">
    <text evidence="3">Monomer.</text>
</comment>
<keyword evidence="7" id="KW-0560">Oxidoreductase</keyword>
<evidence type="ECO:0000256" key="2">
    <source>
        <dbReference type="ARBA" id="ARBA00010790"/>
    </source>
</evidence>
<keyword evidence="8" id="KW-0325">Glycoprotein</keyword>
<sequence>MGLTLFVFAPLHTFSDKAEEIVADARKNIEAGIASGKYPQNIVDQYKIVLEAFEKKVPWCETIGFPGFLSFPNPPQPGKKYYTIAAALNQLFSRGSIHATSSDPKAHPDLDPHYFEEGTDMKMFVEIVKFCRKAAQTEPFKSYLASEINPGPGVNTDEEIADFLKSFVNSTFHTLGSASMLPKEKNGVVDSKLKVYGTKNLRVADLSIVPLHFGCHSQPIAYGIGEIAADIIKGLA</sequence>
<evidence type="ECO:0000256" key="3">
    <source>
        <dbReference type="ARBA" id="ARBA00011245"/>
    </source>
</evidence>
<evidence type="ECO:0000256" key="5">
    <source>
        <dbReference type="ARBA" id="ARBA00022729"/>
    </source>
</evidence>
<dbReference type="Pfam" id="PF05199">
    <property type="entry name" value="GMC_oxred_C"/>
    <property type="match status" value="1"/>
</dbReference>
<dbReference type="OrthoDB" id="269227at2759"/>
<evidence type="ECO:0000259" key="9">
    <source>
        <dbReference type="Pfam" id="PF05199"/>
    </source>
</evidence>
<dbReference type="SUPFAM" id="SSF54373">
    <property type="entry name" value="FAD-linked reductases, C-terminal domain"/>
    <property type="match status" value="1"/>
</dbReference>
<dbReference type="AlphaFoldDB" id="A0A9P6BUR8"/>
<keyword evidence="11" id="KW-1185">Reference proteome</keyword>
<dbReference type="Gene3D" id="3.50.50.60">
    <property type="entry name" value="FAD/NAD(P)-binding domain"/>
    <property type="match status" value="1"/>
</dbReference>
<accession>A0A9P6BUR8</accession>
<evidence type="ECO:0000313" key="11">
    <source>
        <dbReference type="Proteomes" id="UP000807342"/>
    </source>
</evidence>
<dbReference type="Proteomes" id="UP000807342">
    <property type="component" value="Unassembled WGS sequence"/>
</dbReference>
<gene>
    <name evidence="10" type="ORF">P691DRAFT_769453</name>
</gene>
<comment type="similarity">
    <text evidence="2">Belongs to the GMC oxidoreductase family.</text>
</comment>
<keyword evidence="6" id="KW-0274">FAD</keyword>
<evidence type="ECO:0000256" key="7">
    <source>
        <dbReference type="ARBA" id="ARBA00023002"/>
    </source>
</evidence>
<evidence type="ECO:0000313" key="10">
    <source>
        <dbReference type="EMBL" id="KAF9439552.1"/>
    </source>
</evidence>
<dbReference type="PANTHER" id="PTHR11552">
    <property type="entry name" value="GLUCOSE-METHANOL-CHOLINE GMC OXIDOREDUCTASE"/>
    <property type="match status" value="1"/>
</dbReference>
<protein>
    <submittedName>
        <fullName evidence="10">GMC oxidoreductase</fullName>
    </submittedName>
</protein>
<comment type="caution">
    <text evidence="10">The sequence shown here is derived from an EMBL/GenBank/DDBJ whole genome shotgun (WGS) entry which is preliminary data.</text>
</comment>
<keyword evidence="4" id="KW-0285">Flavoprotein</keyword>
<name>A0A9P6BUR8_9AGAR</name>
<dbReference type="EMBL" id="MU153988">
    <property type="protein sequence ID" value="KAF9439552.1"/>
    <property type="molecule type" value="Genomic_DNA"/>
</dbReference>
<dbReference type="InterPro" id="IPR007867">
    <property type="entry name" value="GMC_OxRtase_C"/>
</dbReference>
<keyword evidence="5" id="KW-0732">Signal</keyword>
<evidence type="ECO:0000256" key="1">
    <source>
        <dbReference type="ARBA" id="ARBA00001974"/>
    </source>
</evidence>
<dbReference type="GO" id="GO:0050660">
    <property type="term" value="F:flavin adenine dinucleotide binding"/>
    <property type="evidence" value="ECO:0007669"/>
    <property type="project" value="InterPro"/>
</dbReference>
<dbReference type="Gene3D" id="3.30.560.10">
    <property type="entry name" value="Glucose Oxidase, domain 3"/>
    <property type="match status" value="1"/>
</dbReference>
<evidence type="ECO:0000256" key="8">
    <source>
        <dbReference type="ARBA" id="ARBA00023180"/>
    </source>
</evidence>